<protein>
    <recommendedName>
        <fullName evidence="4">RRM domain-containing protein</fullName>
    </recommendedName>
</protein>
<dbReference type="SMART" id="SM00360">
    <property type="entry name" value="RRM"/>
    <property type="match status" value="1"/>
</dbReference>
<evidence type="ECO:0000313" key="5">
    <source>
        <dbReference type="EMBL" id="KAI9639458.1"/>
    </source>
</evidence>
<feature type="region of interest" description="Disordered" evidence="3">
    <location>
        <begin position="330"/>
        <end position="377"/>
    </location>
</feature>
<dbReference type="AlphaFoldDB" id="A0AA38HDA9"/>
<dbReference type="CDD" id="cd12363">
    <property type="entry name" value="RRM_TRA2"/>
    <property type="match status" value="1"/>
</dbReference>
<dbReference type="InterPro" id="IPR052462">
    <property type="entry name" value="SLIRP/GR-RBP-like"/>
</dbReference>
<feature type="compositionally biased region" description="Basic and acidic residues" evidence="3">
    <location>
        <begin position="51"/>
        <end position="61"/>
    </location>
</feature>
<feature type="compositionally biased region" description="Basic and acidic residues" evidence="3">
    <location>
        <begin position="72"/>
        <end position="82"/>
    </location>
</feature>
<reference evidence="5" key="1">
    <citation type="journal article" date="2022" name="G3 (Bethesda)">
        <title>High quality genome of the basidiomycete yeast Dioszegia hungarica PDD-24b-2 isolated from cloud water.</title>
        <authorList>
            <person name="Jarrige D."/>
            <person name="Haridas S."/>
            <person name="Bleykasten-Grosshans C."/>
            <person name="Joly M."/>
            <person name="Nadalig T."/>
            <person name="Sancelme M."/>
            <person name="Vuilleumier S."/>
            <person name="Grigoriev I.V."/>
            <person name="Amato P."/>
            <person name="Bringel F."/>
        </authorList>
    </citation>
    <scope>NUCLEOTIDE SEQUENCE</scope>
    <source>
        <strain evidence="5">PDD-24b-2</strain>
    </source>
</reference>
<dbReference type="PANTHER" id="PTHR48027">
    <property type="entry name" value="HETEROGENEOUS NUCLEAR RIBONUCLEOPROTEIN 87F-RELATED"/>
    <property type="match status" value="1"/>
</dbReference>
<organism evidence="5 6">
    <name type="scientific">Dioszegia hungarica</name>
    <dbReference type="NCBI Taxonomy" id="4972"/>
    <lineage>
        <taxon>Eukaryota</taxon>
        <taxon>Fungi</taxon>
        <taxon>Dikarya</taxon>
        <taxon>Basidiomycota</taxon>
        <taxon>Agaricomycotina</taxon>
        <taxon>Tremellomycetes</taxon>
        <taxon>Tremellales</taxon>
        <taxon>Bulleribasidiaceae</taxon>
        <taxon>Dioszegia</taxon>
    </lineage>
</organism>
<dbReference type="GeneID" id="77727044"/>
<feature type="domain" description="RRM" evidence="4">
    <location>
        <begin position="142"/>
        <end position="233"/>
    </location>
</feature>
<dbReference type="GO" id="GO:0003723">
    <property type="term" value="F:RNA binding"/>
    <property type="evidence" value="ECO:0007669"/>
    <property type="project" value="UniProtKB-UniRule"/>
</dbReference>
<evidence type="ECO:0000256" key="3">
    <source>
        <dbReference type="SAM" id="MobiDB-lite"/>
    </source>
</evidence>
<feature type="region of interest" description="Disordered" evidence="3">
    <location>
        <begin position="1"/>
        <end position="141"/>
    </location>
</feature>
<dbReference type="SUPFAM" id="SSF54928">
    <property type="entry name" value="RNA-binding domain, RBD"/>
    <property type="match status" value="1"/>
</dbReference>
<dbReference type="Gene3D" id="3.30.70.330">
    <property type="match status" value="1"/>
</dbReference>
<dbReference type="PROSITE" id="PS50102">
    <property type="entry name" value="RRM"/>
    <property type="match status" value="1"/>
</dbReference>
<keyword evidence="1 2" id="KW-0694">RNA-binding</keyword>
<evidence type="ECO:0000259" key="4">
    <source>
        <dbReference type="PROSITE" id="PS50102"/>
    </source>
</evidence>
<keyword evidence="6" id="KW-1185">Reference proteome</keyword>
<dbReference type="InterPro" id="IPR000504">
    <property type="entry name" value="RRM_dom"/>
</dbReference>
<comment type="caution">
    <text evidence="5">The sequence shown here is derived from an EMBL/GenBank/DDBJ whole genome shotgun (WGS) entry which is preliminary data.</text>
</comment>
<proteinExistence type="predicted"/>
<dbReference type="RefSeq" id="XP_052949235.1">
    <property type="nucleotide sequence ID" value="XM_053087839.1"/>
</dbReference>
<evidence type="ECO:0000256" key="1">
    <source>
        <dbReference type="ARBA" id="ARBA00022884"/>
    </source>
</evidence>
<dbReference type="Proteomes" id="UP001164286">
    <property type="component" value="Unassembled WGS sequence"/>
</dbReference>
<dbReference type="InterPro" id="IPR035979">
    <property type="entry name" value="RBD_domain_sf"/>
</dbReference>
<feature type="compositionally biased region" description="Basic and acidic residues" evidence="3">
    <location>
        <begin position="110"/>
        <end position="124"/>
    </location>
</feature>
<gene>
    <name evidence="5" type="ORF">MKK02DRAFT_29516</name>
</gene>
<evidence type="ECO:0000313" key="6">
    <source>
        <dbReference type="Proteomes" id="UP001164286"/>
    </source>
</evidence>
<sequence length="377" mass="41228">MSYNDLDYPRSPRDTRDDPALMEYDEQPARAITTPSPPSDHQSHQTQPEQNQHHQRTDSRSNNHNNGNHQRARSDRYDDRYLPRRAPAPIAEPMHAARFDNNRRAPPQPRGDRDWHSAPSRDGEGSSGARKQGGPLKAGANPVLGVFGLSIRTKEADLEHEFARHGEVEKVVIVYDQRASPSPAKRNFSSKTDRSRGFGFITMRTTEDAQECVDKLNGQMLHGREMRVDFSATQKPHNPTPGEYMGAKRPLRQFLVTNSVQLKNGWNLLGATFGMMTGRTIDTMTGTMIAAPVIGVVGAGKMGGTSGTGGAGTTTTRTAAEVGETTMSVTDADRQADAPQPQKTPLNLAVPLAPLPPVSRGASVLEETKQGRQPVNI</sequence>
<name>A0AA38HDA9_9TREE</name>
<accession>A0AA38HDA9</accession>
<feature type="compositionally biased region" description="Basic and acidic residues" evidence="3">
    <location>
        <begin position="7"/>
        <end position="19"/>
    </location>
</feature>
<dbReference type="Pfam" id="PF00076">
    <property type="entry name" value="RRM_1"/>
    <property type="match status" value="1"/>
</dbReference>
<evidence type="ECO:0000256" key="2">
    <source>
        <dbReference type="PROSITE-ProRule" id="PRU00176"/>
    </source>
</evidence>
<dbReference type="InterPro" id="IPR012677">
    <property type="entry name" value="Nucleotide-bd_a/b_plait_sf"/>
</dbReference>
<dbReference type="EMBL" id="JAKWFO010000001">
    <property type="protein sequence ID" value="KAI9639458.1"/>
    <property type="molecule type" value="Genomic_DNA"/>
</dbReference>